<organism evidence="4 5">
    <name type="scientific">Thermomonospora umbrina</name>
    <dbReference type="NCBI Taxonomy" id="111806"/>
    <lineage>
        <taxon>Bacteria</taxon>
        <taxon>Bacillati</taxon>
        <taxon>Actinomycetota</taxon>
        <taxon>Actinomycetes</taxon>
        <taxon>Streptosporangiales</taxon>
        <taxon>Thermomonosporaceae</taxon>
        <taxon>Thermomonospora</taxon>
    </lineage>
</organism>
<evidence type="ECO:0000256" key="1">
    <source>
        <dbReference type="ARBA" id="ARBA00022679"/>
    </source>
</evidence>
<reference evidence="4 5" key="1">
    <citation type="submission" date="2018-08" db="EMBL/GenBank/DDBJ databases">
        <title>Sequencing the genomes of 1000 actinobacteria strains.</title>
        <authorList>
            <person name="Klenk H.-P."/>
        </authorList>
    </citation>
    <scope>NUCLEOTIDE SEQUENCE [LARGE SCALE GENOMIC DNA]</scope>
    <source>
        <strain evidence="4 5">DSM 43927</strain>
    </source>
</reference>
<dbReference type="GO" id="GO:0016780">
    <property type="term" value="F:phosphotransferase activity, for other substituted phosphate groups"/>
    <property type="evidence" value="ECO:0007669"/>
    <property type="project" value="InterPro"/>
</dbReference>
<feature type="transmembrane region" description="Helical" evidence="3">
    <location>
        <begin position="482"/>
        <end position="502"/>
    </location>
</feature>
<keyword evidence="3" id="KW-0472">Membrane</keyword>
<name>A0A3D9SQZ5_9ACTN</name>
<evidence type="ECO:0000313" key="4">
    <source>
        <dbReference type="EMBL" id="REE98372.1"/>
    </source>
</evidence>
<dbReference type="EMBL" id="QTTT01000001">
    <property type="protein sequence ID" value="REE98372.1"/>
    <property type="molecule type" value="Genomic_DNA"/>
</dbReference>
<protein>
    <submittedName>
        <fullName evidence="4">CDP-alcohol phosphatidyltransferase-like enzyme</fullName>
    </submittedName>
</protein>
<dbReference type="Pfam" id="PF01066">
    <property type="entry name" value="CDP-OH_P_transf"/>
    <property type="match status" value="1"/>
</dbReference>
<keyword evidence="3" id="KW-0812">Transmembrane</keyword>
<dbReference type="Gene3D" id="1.20.120.1760">
    <property type="match status" value="1"/>
</dbReference>
<dbReference type="RefSeq" id="WP_116023833.1">
    <property type="nucleotide sequence ID" value="NZ_QTTT01000001.1"/>
</dbReference>
<sequence>MTVAVVLATDPIADLPYGTGPEAPTLLHRLLGQLASLNVPDIRIVARPETATLLRKNPETVGPVAPTVIESESAVEDLRAIARTAREAARPVLLVPGGTVANDELLIRLSGRQRDLATAVTETTTGGEDADPAVRLGGGRVMSAESGFHRVTAPNAVFRGPLRVAPARRITLARVAERLAALLETPGALPDAVPRTSGVPALLLVGLVRAGVRVSALGAAPLVCRQVHDAEEARAARSAVEAVDEDKVRLSAAVKSNDGFFTTYAVSTYSRYIAKLAAKLRLTPNMVTSLSMAIAVGAAFAFAAGTRTGMVVGAVLYYFAFVFDCVDGQLARYTRRFSTFGAWLDATFDRAKEYAVFAGLAVGSTAAAAGGSVDGGDVWTLAVLAMAVQTCRHMIDFSFGARGRPPAAPLPVTPLTSPGDGLPPAGAVAARRGGPIGLLKRLLAKTGSGPAYWAKKMIVFPIGERFAVVSVTTAFWNARVTFLVLLAWGSVAAAYTLSGRMLRSVTR</sequence>
<evidence type="ECO:0000256" key="2">
    <source>
        <dbReference type="RuleBase" id="RU003750"/>
    </source>
</evidence>
<dbReference type="Proteomes" id="UP000256661">
    <property type="component" value="Unassembled WGS sequence"/>
</dbReference>
<comment type="similarity">
    <text evidence="2">Belongs to the CDP-alcohol phosphatidyltransferase class-I family.</text>
</comment>
<evidence type="ECO:0000256" key="3">
    <source>
        <dbReference type="SAM" id="Phobius"/>
    </source>
</evidence>
<keyword evidence="5" id="KW-1185">Reference proteome</keyword>
<dbReference type="OrthoDB" id="4850070at2"/>
<dbReference type="InterPro" id="IPR000462">
    <property type="entry name" value="CDP-OH_P_trans"/>
</dbReference>
<gene>
    <name evidence="4" type="ORF">DFJ69_3859</name>
</gene>
<dbReference type="GO" id="GO:0016020">
    <property type="term" value="C:membrane"/>
    <property type="evidence" value="ECO:0007669"/>
    <property type="project" value="InterPro"/>
</dbReference>
<evidence type="ECO:0000313" key="5">
    <source>
        <dbReference type="Proteomes" id="UP000256661"/>
    </source>
</evidence>
<feature type="transmembrane region" description="Helical" evidence="3">
    <location>
        <begin position="309"/>
        <end position="326"/>
    </location>
</feature>
<dbReference type="AlphaFoldDB" id="A0A3D9SQZ5"/>
<dbReference type="InterPro" id="IPR048254">
    <property type="entry name" value="CDP_ALCOHOL_P_TRANSF_CS"/>
</dbReference>
<dbReference type="GO" id="GO:0008654">
    <property type="term" value="P:phospholipid biosynthetic process"/>
    <property type="evidence" value="ECO:0007669"/>
    <property type="project" value="InterPro"/>
</dbReference>
<proteinExistence type="inferred from homology"/>
<keyword evidence="3" id="KW-1133">Transmembrane helix</keyword>
<keyword evidence="1 2" id="KW-0808">Transferase</keyword>
<feature type="transmembrane region" description="Helical" evidence="3">
    <location>
        <begin position="282"/>
        <end position="303"/>
    </location>
</feature>
<accession>A0A3D9SQZ5</accession>
<dbReference type="InterPro" id="IPR043130">
    <property type="entry name" value="CDP-OH_PTrfase_TM_dom"/>
</dbReference>
<dbReference type="PROSITE" id="PS00379">
    <property type="entry name" value="CDP_ALCOHOL_P_TRANSF"/>
    <property type="match status" value="1"/>
</dbReference>
<comment type="caution">
    <text evidence="4">The sequence shown here is derived from an EMBL/GenBank/DDBJ whole genome shotgun (WGS) entry which is preliminary data.</text>
</comment>